<proteinExistence type="predicted"/>
<dbReference type="Proteomes" id="UP000326396">
    <property type="component" value="Linkage Group LG11"/>
</dbReference>
<protein>
    <submittedName>
        <fullName evidence="2">Uncharacterized protein</fullName>
    </submittedName>
</protein>
<organism evidence="2 3">
    <name type="scientific">Mikania micrantha</name>
    <name type="common">bitter vine</name>
    <dbReference type="NCBI Taxonomy" id="192012"/>
    <lineage>
        <taxon>Eukaryota</taxon>
        <taxon>Viridiplantae</taxon>
        <taxon>Streptophyta</taxon>
        <taxon>Embryophyta</taxon>
        <taxon>Tracheophyta</taxon>
        <taxon>Spermatophyta</taxon>
        <taxon>Magnoliopsida</taxon>
        <taxon>eudicotyledons</taxon>
        <taxon>Gunneridae</taxon>
        <taxon>Pentapetalae</taxon>
        <taxon>asterids</taxon>
        <taxon>campanulids</taxon>
        <taxon>Asterales</taxon>
        <taxon>Asteraceae</taxon>
        <taxon>Asteroideae</taxon>
        <taxon>Heliantheae alliance</taxon>
        <taxon>Eupatorieae</taxon>
        <taxon>Mikania</taxon>
    </lineage>
</organism>
<evidence type="ECO:0000313" key="3">
    <source>
        <dbReference type="Proteomes" id="UP000326396"/>
    </source>
</evidence>
<dbReference type="EMBL" id="SZYD01000003">
    <property type="protein sequence ID" value="KAD6795793.1"/>
    <property type="molecule type" value="Genomic_DNA"/>
</dbReference>
<accession>A0A5N6PPF2</accession>
<keyword evidence="3" id="KW-1185">Reference proteome</keyword>
<evidence type="ECO:0000313" key="2">
    <source>
        <dbReference type="EMBL" id="KAD6795793.1"/>
    </source>
</evidence>
<comment type="caution">
    <text evidence="2">The sequence shown here is derived from an EMBL/GenBank/DDBJ whole genome shotgun (WGS) entry which is preliminary data.</text>
</comment>
<gene>
    <name evidence="2" type="ORF">E3N88_06689</name>
</gene>
<evidence type="ECO:0000256" key="1">
    <source>
        <dbReference type="SAM" id="MobiDB-lite"/>
    </source>
</evidence>
<dbReference type="AlphaFoldDB" id="A0A5N6PPF2"/>
<name>A0A5N6PPF2_9ASTR</name>
<sequence>MRTKKDASRLPEGFVDDVSNIPLQNRISFVPINDAVDDDACGTGNEASDSDLGDSPPEERWKRYVTSNETTTSDIVGNSRLQWRNIYF</sequence>
<feature type="region of interest" description="Disordered" evidence="1">
    <location>
        <begin position="38"/>
        <end position="59"/>
    </location>
</feature>
<reference evidence="2 3" key="1">
    <citation type="submission" date="2019-05" db="EMBL/GenBank/DDBJ databases">
        <title>Mikania micrantha, genome provides insights into the molecular mechanism of rapid growth.</title>
        <authorList>
            <person name="Liu B."/>
        </authorList>
    </citation>
    <scope>NUCLEOTIDE SEQUENCE [LARGE SCALE GENOMIC DNA]</scope>
    <source>
        <strain evidence="2">NLD-2019</strain>
        <tissue evidence="2">Leaf</tissue>
    </source>
</reference>